<protein>
    <recommendedName>
        <fullName evidence="3">Heparin-sulfate lyase N-terminal domain-containing protein</fullName>
    </recommendedName>
</protein>
<reference evidence="1 2" key="1">
    <citation type="submission" date="2021-03" db="EMBL/GenBank/DDBJ databases">
        <title>Genomic Encyclopedia of Type Strains, Phase IV (KMG-IV): sequencing the most valuable type-strain genomes for metagenomic binning, comparative biology and taxonomic classification.</title>
        <authorList>
            <person name="Goeker M."/>
        </authorList>
    </citation>
    <scope>NUCLEOTIDE SEQUENCE [LARGE SCALE GENOMIC DNA]</scope>
    <source>
        <strain evidence="1 2">DSM 101953</strain>
    </source>
</reference>
<accession>A0ABS4NXZ5</accession>
<evidence type="ECO:0000313" key="2">
    <source>
        <dbReference type="Proteomes" id="UP000773462"/>
    </source>
</evidence>
<gene>
    <name evidence="1" type="ORF">J2Z70_004460</name>
</gene>
<name>A0ABS4NXZ5_9BACL</name>
<evidence type="ECO:0000313" key="1">
    <source>
        <dbReference type="EMBL" id="MBP2114294.1"/>
    </source>
</evidence>
<keyword evidence="2" id="KW-1185">Reference proteome</keyword>
<dbReference type="InterPro" id="IPR008929">
    <property type="entry name" value="Chondroitin_lyas"/>
</dbReference>
<dbReference type="Proteomes" id="UP000773462">
    <property type="component" value="Unassembled WGS sequence"/>
</dbReference>
<dbReference type="RefSeq" id="WP_209876772.1">
    <property type="nucleotide sequence ID" value="NZ_JAGGLV010000016.1"/>
</dbReference>
<organism evidence="1 2">
    <name type="scientific">Paenibacillus silagei</name>
    <dbReference type="NCBI Taxonomy" id="1670801"/>
    <lineage>
        <taxon>Bacteria</taxon>
        <taxon>Bacillati</taxon>
        <taxon>Bacillota</taxon>
        <taxon>Bacilli</taxon>
        <taxon>Bacillales</taxon>
        <taxon>Paenibacillaceae</taxon>
        <taxon>Paenibacillus</taxon>
    </lineage>
</organism>
<dbReference type="SUPFAM" id="SSF48230">
    <property type="entry name" value="Chondroitin AC/alginate lyase"/>
    <property type="match status" value="1"/>
</dbReference>
<comment type="caution">
    <text evidence="1">The sequence shown here is derived from an EMBL/GenBank/DDBJ whole genome shotgun (WGS) entry which is preliminary data.</text>
</comment>
<proteinExistence type="predicted"/>
<evidence type="ECO:0008006" key="3">
    <source>
        <dbReference type="Google" id="ProtNLM"/>
    </source>
</evidence>
<dbReference type="Gene3D" id="1.50.10.100">
    <property type="entry name" value="Chondroitin AC/alginate lyase"/>
    <property type="match status" value="1"/>
</dbReference>
<dbReference type="EMBL" id="JAGGLV010000016">
    <property type="protein sequence ID" value="MBP2114294.1"/>
    <property type="molecule type" value="Genomic_DNA"/>
</dbReference>
<sequence>MKHEVRQILEKSYAAASADSVIEAGLVRYDRPGHTRQVAQLPYCHEARFSAGFYAYGTLLGELDEAAGLEMLEAIAALQFTDPEHPDYGGFLWYREEGVIQDSNAAFFILMPLVAVRLCKPDVFPASHLEVMQRMFRHAAAWFSRECRTPELFYPNKTMSDGAMLLAVAHFLGEPEYLQTATAYFKRWEEYTVRRGWGWGENISLVYQGVMMNALSIAGSVLREHDRELAGRLSVQMDALKGLLLFHDGEEFVPSIRSYNFRGETWRQSLLWTIAGVTGVSALAEQTFSLNDMAGFLLFAADLQPRENAPAALPVPRIREERIFDASRSYTWIGQHTRLGSINRFPVMPGSYQHPSWGLGWQSFPVSFSVRDQQVSYLRWYVDDSTAVRTHPAEEYRSAYLMPALFAEPLYPEVETRSAQQGNALVVVRSMTRVHNRAAEIADEWLIHRYDGEVEAVVNTAGDREWLVMRYPGCAVAVTALSGLDSKAEAHAVLPVTVVREEGRIRLRQILYSGSSTMLALPRLEAGWAVVCLDEAAESADIQRLLDTVTIEDTVRDDREVPREPWASIRSIVLTAGDQPPVQLTVDPYAP</sequence>